<dbReference type="Gene3D" id="3.90.1640.30">
    <property type="match status" value="1"/>
</dbReference>
<organism evidence="3 4">
    <name type="scientific">Dendryphion nanum</name>
    <dbReference type="NCBI Taxonomy" id="256645"/>
    <lineage>
        <taxon>Eukaryota</taxon>
        <taxon>Fungi</taxon>
        <taxon>Dikarya</taxon>
        <taxon>Ascomycota</taxon>
        <taxon>Pezizomycotina</taxon>
        <taxon>Dothideomycetes</taxon>
        <taxon>Pleosporomycetidae</taxon>
        <taxon>Pleosporales</taxon>
        <taxon>Torulaceae</taxon>
        <taxon>Dendryphion</taxon>
    </lineage>
</organism>
<comment type="caution">
    <text evidence="3">The sequence shown here is derived from an EMBL/GenBank/DDBJ whole genome shotgun (WGS) entry which is preliminary data.</text>
</comment>
<evidence type="ECO:0000259" key="2">
    <source>
        <dbReference type="Pfam" id="PF01368"/>
    </source>
</evidence>
<dbReference type="GO" id="GO:0004527">
    <property type="term" value="F:exonuclease activity"/>
    <property type="evidence" value="ECO:0007669"/>
    <property type="project" value="UniProtKB-KW"/>
</dbReference>
<dbReference type="InterPro" id="IPR038763">
    <property type="entry name" value="DHH_sf"/>
</dbReference>
<name>A0A9P9DUE0_9PLEO</name>
<evidence type="ECO:0000313" key="3">
    <source>
        <dbReference type="EMBL" id="KAH7125578.1"/>
    </source>
</evidence>
<evidence type="ECO:0000313" key="4">
    <source>
        <dbReference type="Proteomes" id="UP000700596"/>
    </source>
</evidence>
<reference evidence="3" key="1">
    <citation type="journal article" date="2021" name="Nat. Commun.">
        <title>Genetic determinants of endophytism in the Arabidopsis root mycobiome.</title>
        <authorList>
            <person name="Mesny F."/>
            <person name="Miyauchi S."/>
            <person name="Thiergart T."/>
            <person name="Pickel B."/>
            <person name="Atanasova L."/>
            <person name="Karlsson M."/>
            <person name="Huettel B."/>
            <person name="Barry K.W."/>
            <person name="Haridas S."/>
            <person name="Chen C."/>
            <person name="Bauer D."/>
            <person name="Andreopoulos W."/>
            <person name="Pangilinan J."/>
            <person name="LaButti K."/>
            <person name="Riley R."/>
            <person name="Lipzen A."/>
            <person name="Clum A."/>
            <person name="Drula E."/>
            <person name="Henrissat B."/>
            <person name="Kohler A."/>
            <person name="Grigoriev I.V."/>
            <person name="Martin F.M."/>
            <person name="Hacquard S."/>
        </authorList>
    </citation>
    <scope>NUCLEOTIDE SEQUENCE</scope>
    <source>
        <strain evidence="3">MPI-CAGE-CH-0243</strain>
    </source>
</reference>
<dbReference type="Pfam" id="PF01368">
    <property type="entry name" value="DHH"/>
    <property type="match status" value="1"/>
</dbReference>
<dbReference type="InterPro" id="IPR001667">
    <property type="entry name" value="DDH_dom"/>
</dbReference>
<dbReference type="PANTHER" id="PTHR30255:SF2">
    <property type="entry name" value="SINGLE-STRANDED-DNA-SPECIFIC EXONUCLEASE RECJ"/>
    <property type="match status" value="1"/>
</dbReference>
<dbReference type="InterPro" id="IPR051673">
    <property type="entry name" value="SSDNA_exonuclease_RecJ"/>
</dbReference>
<protein>
    <recommendedName>
        <fullName evidence="2">DDH domain-containing protein</fullName>
    </recommendedName>
</protein>
<proteinExistence type="predicted"/>
<dbReference type="AlphaFoldDB" id="A0A9P9DUE0"/>
<evidence type="ECO:0000256" key="1">
    <source>
        <dbReference type="SAM" id="MobiDB-lite"/>
    </source>
</evidence>
<dbReference type="SUPFAM" id="SSF64182">
    <property type="entry name" value="DHH phosphoesterases"/>
    <property type="match status" value="1"/>
</dbReference>
<dbReference type="PANTHER" id="PTHR30255">
    <property type="entry name" value="SINGLE-STRANDED-DNA-SPECIFIC EXONUCLEASE RECJ"/>
    <property type="match status" value="1"/>
</dbReference>
<accession>A0A9P9DUE0</accession>
<feature type="region of interest" description="Disordered" evidence="1">
    <location>
        <begin position="456"/>
        <end position="488"/>
    </location>
</feature>
<feature type="compositionally biased region" description="Basic and acidic residues" evidence="1">
    <location>
        <begin position="460"/>
        <end position="475"/>
    </location>
</feature>
<feature type="domain" description="DDH" evidence="2">
    <location>
        <begin position="110"/>
        <end position="246"/>
    </location>
</feature>
<gene>
    <name evidence="3" type="ORF">B0J11DRAFT_528738</name>
</gene>
<keyword evidence="4" id="KW-1185">Reference proteome</keyword>
<dbReference type="OrthoDB" id="284473at2759"/>
<dbReference type="Proteomes" id="UP000700596">
    <property type="component" value="Unassembled WGS sequence"/>
</dbReference>
<sequence length="488" mass="53240">MQPKILGSLSLLRLRLAHSNYLRSKALPLKTTTLLPHAHPYSKMVSPLKRKAALTTSPKSKKAKVEIPEYHLAPSRRDSAGEIIWPAPLPQINRARDIITECAQSQLPTLILPDKDADGLSSGAILHHTLTSLGLSPALISVYFPPKGSSIFDNSTRATITAVSPSYIFVLDQGSRKSPAFLGDAPHKCLTLIIDHHFAAEGGFPDGADYVTAHDCPPVATSSLLTYHICQPLYQSPDDKLSWLAALGTHGDLGTTLKWQPPFPDMTSTFKTYSKKSINTAVALVNAPRRAPAYNVSAAWDVVLAATSPDVINQSTDLERAAGEVRYETERCTHTAPKFSADASIAVLTISSAAQVHPIIATRWAGHLKSDKLEIVMCANEGYLEGMVNFSCRVARGTRAKEGEEKVDIIRKLEGIVEGEGELRERLGDNFARGHREASGGIVKKEDWEELKRLMGIGENQRKKTEGGKKKESKPAQKNTLANYFVKA</sequence>
<dbReference type="EMBL" id="JAGMWT010000007">
    <property type="protein sequence ID" value="KAH7125578.1"/>
    <property type="molecule type" value="Genomic_DNA"/>
</dbReference>